<dbReference type="Pfam" id="PF05159">
    <property type="entry name" value="Capsule_synth"/>
    <property type="match status" value="1"/>
</dbReference>
<evidence type="ECO:0000313" key="1">
    <source>
        <dbReference type="EMBL" id="ACS81684.1"/>
    </source>
</evidence>
<dbReference type="Gene3D" id="3.40.50.12580">
    <property type="match status" value="1"/>
</dbReference>
<dbReference type="EMBL" id="CP001649">
    <property type="protein sequence ID" value="ACS81684.1"/>
    <property type="molecule type" value="Genomic_DNA"/>
</dbReference>
<dbReference type="RefSeq" id="WP_015853500.1">
    <property type="nucleotide sequence ID" value="NC_012881.1"/>
</dbReference>
<dbReference type="eggNOG" id="COG3562">
    <property type="taxonomic scope" value="Bacteria"/>
</dbReference>
<sequence>MNKHTILFMSRERCDDFFIPMVKELKKNFNIVVTVTKNNKELYSGIEGITIEEFHDHETMITLSKHITSQQLEKVKLIENDLDLNCYNFDINYLLYEKFVNRYHGKTILGSLNKVIPQRLLLDYIFLNSIIKKHNVEYAFFETLDLTGTMILDAMARKKIIKQAFAQQCHPFGGELRIRITSGSKRESRMIDYIYNSGNINIESIRWAEKAINRYEKEKPTTKYDSQQAALGRIIPRYSLAQIIDKAKRMLEGDSLAPALIKLKNRILSAKYLTTEVPEGNIISYFLQLTPEATTCAQTPEFANQEHMLEQIAIHGKYGYTVVIKEHPACYGNRDPKFYKELTALPNVVILSPSVPTRDIILRSKAVVVTTATSVAIECLATRIPVICLGKPFINICKNTVTVDKPHEVWDIIDSVKANKDEAIKFLAAMYQGTYGNPQYSHVITHDEIIERGKLTGKALKDEIEFYENILLN</sequence>
<evidence type="ECO:0008006" key="3">
    <source>
        <dbReference type="Google" id="ProtNLM"/>
    </source>
</evidence>
<dbReference type="HOGENOM" id="CLU_577191_0_0_7"/>
<dbReference type="InterPro" id="IPR043148">
    <property type="entry name" value="TagF_C"/>
</dbReference>
<dbReference type="STRING" id="526222.Desal_3638"/>
<dbReference type="GO" id="GO:0015774">
    <property type="term" value="P:polysaccharide transport"/>
    <property type="evidence" value="ECO:0007669"/>
    <property type="project" value="InterPro"/>
</dbReference>
<reference evidence="1 2" key="1">
    <citation type="submission" date="2009-06" db="EMBL/GenBank/DDBJ databases">
        <title>Complete sequence of Desulfovibrio salexigens DSM 2638.</title>
        <authorList>
            <consortium name="US DOE Joint Genome Institute"/>
            <person name="Lucas S."/>
            <person name="Copeland A."/>
            <person name="Lapidus A."/>
            <person name="Glavina del Rio T."/>
            <person name="Tice H."/>
            <person name="Bruce D."/>
            <person name="Goodwin L."/>
            <person name="Pitluck S."/>
            <person name="Munk A.C."/>
            <person name="Brettin T."/>
            <person name="Detter J.C."/>
            <person name="Han C."/>
            <person name="Tapia R."/>
            <person name="Larimer F."/>
            <person name="Land M."/>
            <person name="Hauser L."/>
            <person name="Kyrpides N."/>
            <person name="Anderson I."/>
            <person name="Wall J.D."/>
            <person name="Arkin A.P."/>
            <person name="Dehal P."/>
            <person name="Chivian D."/>
            <person name="Giles B."/>
            <person name="Hazen T.C."/>
        </authorList>
    </citation>
    <scope>NUCLEOTIDE SEQUENCE [LARGE SCALE GENOMIC DNA]</scope>
    <source>
        <strain evidence="2">ATCC 14822 / DSM 2638 / NCIMB 8403 / VKM B-1763</strain>
    </source>
</reference>
<organism evidence="1 2">
    <name type="scientific">Maridesulfovibrio salexigens (strain ATCC 14822 / DSM 2638 / NCIMB 8403 / VKM B-1763)</name>
    <name type="common">Desulfovibrio salexigens</name>
    <dbReference type="NCBI Taxonomy" id="526222"/>
    <lineage>
        <taxon>Bacteria</taxon>
        <taxon>Pseudomonadati</taxon>
        <taxon>Thermodesulfobacteriota</taxon>
        <taxon>Desulfovibrionia</taxon>
        <taxon>Desulfovibrionales</taxon>
        <taxon>Desulfovibrionaceae</taxon>
        <taxon>Maridesulfovibrio</taxon>
    </lineage>
</organism>
<dbReference type="InterPro" id="IPR007833">
    <property type="entry name" value="Capsule_polysaccharide_synth"/>
</dbReference>
<dbReference type="KEGG" id="dsa:Desal_3638"/>
<accession>C6BTK3</accession>
<protein>
    <recommendedName>
        <fullName evidence="3">Capsule polysaccharide biosynthesis protein</fullName>
    </recommendedName>
</protein>
<dbReference type="Proteomes" id="UP000002601">
    <property type="component" value="Chromosome"/>
</dbReference>
<dbReference type="SUPFAM" id="SSF53756">
    <property type="entry name" value="UDP-Glycosyltransferase/glycogen phosphorylase"/>
    <property type="match status" value="1"/>
</dbReference>
<proteinExistence type="predicted"/>
<dbReference type="AlphaFoldDB" id="C6BTK3"/>
<name>C6BTK3_MARSD</name>
<keyword evidence="2" id="KW-1185">Reference proteome</keyword>
<evidence type="ECO:0000313" key="2">
    <source>
        <dbReference type="Proteomes" id="UP000002601"/>
    </source>
</evidence>
<dbReference type="GO" id="GO:0000271">
    <property type="term" value="P:polysaccharide biosynthetic process"/>
    <property type="evidence" value="ECO:0007669"/>
    <property type="project" value="InterPro"/>
</dbReference>
<gene>
    <name evidence="1" type="ordered locus">Desal_3638</name>
</gene>